<evidence type="ECO:0008006" key="4">
    <source>
        <dbReference type="Google" id="ProtNLM"/>
    </source>
</evidence>
<protein>
    <recommendedName>
        <fullName evidence="4">DUF2141 domain-containing protein</fullName>
    </recommendedName>
</protein>
<feature type="signal peptide" evidence="1">
    <location>
        <begin position="1"/>
        <end position="18"/>
    </location>
</feature>
<proteinExistence type="predicted"/>
<dbReference type="EMBL" id="CP024847">
    <property type="protein sequence ID" value="AUR52320.1"/>
    <property type="molecule type" value="Genomic_DNA"/>
</dbReference>
<reference evidence="3" key="1">
    <citation type="submission" date="2017-11" db="EMBL/GenBank/DDBJ databases">
        <authorList>
            <person name="Chan K.G."/>
            <person name="Lee L.S."/>
        </authorList>
    </citation>
    <scope>NUCLEOTIDE SEQUENCE [LARGE SCALE GENOMIC DNA]</scope>
    <source>
        <strain evidence="3">DSM 100970</strain>
    </source>
</reference>
<dbReference type="RefSeq" id="WP_102951613.1">
    <property type="nucleotide sequence ID" value="NZ_CP024847.1"/>
</dbReference>
<organism evidence="2 3">
    <name type="scientific">Aquella oligotrophica</name>
    <dbReference type="NCBI Taxonomy" id="2067065"/>
    <lineage>
        <taxon>Bacteria</taxon>
        <taxon>Pseudomonadati</taxon>
        <taxon>Pseudomonadota</taxon>
        <taxon>Betaproteobacteria</taxon>
        <taxon>Neisseriales</taxon>
        <taxon>Neisseriaceae</taxon>
        <taxon>Aquella</taxon>
    </lineage>
</organism>
<keyword evidence="1" id="KW-0732">Signal</keyword>
<name>A0A2I7N7A2_9NEIS</name>
<accession>A0A2I7N7A2</accession>
<keyword evidence="3" id="KW-1185">Reference proteome</keyword>
<sequence length="133" mass="14649">MNKIILFILLLSIKLVSAANLTVTVSNIIDKKGQMIISLYNNKASFPIEGKEYRAIIVYPITAATITTSFNNIPSGTYAVAVIHDEDRDGKISRNDNGEPTEQFGFSNTSKSSFDAAQFFVATENLQININLK</sequence>
<dbReference type="Proteomes" id="UP000236655">
    <property type="component" value="Chromosome"/>
</dbReference>
<gene>
    <name evidence="2" type="ORF">CUN60_08430</name>
</gene>
<evidence type="ECO:0000313" key="2">
    <source>
        <dbReference type="EMBL" id="AUR52320.1"/>
    </source>
</evidence>
<feature type="chain" id="PRO_5014324047" description="DUF2141 domain-containing protein" evidence="1">
    <location>
        <begin position="19"/>
        <end position="133"/>
    </location>
</feature>
<dbReference type="AlphaFoldDB" id="A0A2I7N7A2"/>
<dbReference type="InterPro" id="IPR018673">
    <property type="entry name" value="DUF2141"/>
</dbReference>
<dbReference type="KEGG" id="nba:CUN60_08430"/>
<dbReference type="Pfam" id="PF09912">
    <property type="entry name" value="DUF2141"/>
    <property type="match status" value="1"/>
</dbReference>
<dbReference type="OrthoDB" id="9788332at2"/>
<evidence type="ECO:0000256" key="1">
    <source>
        <dbReference type="SAM" id="SignalP"/>
    </source>
</evidence>
<evidence type="ECO:0000313" key="3">
    <source>
        <dbReference type="Proteomes" id="UP000236655"/>
    </source>
</evidence>